<protein>
    <submittedName>
        <fullName evidence="4">Unannotated protein</fullName>
    </submittedName>
</protein>
<dbReference type="PANTHER" id="PTHR30627:SF24">
    <property type="entry name" value="PENICILLIN-BINDING PROTEIN 4B"/>
    <property type="match status" value="1"/>
</dbReference>
<evidence type="ECO:0000259" key="3">
    <source>
        <dbReference type="Pfam" id="PF21922"/>
    </source>
</evidence>
<dbReference type="Gene3D" id="3.40.710.10">
    <property type="entry name" value="DD-peptidase/beta-lactamase superfamily"/>
    <property type="match status" value="1"/>
</dbReference>
<feature type="region of interest" description="Disordered" evidence="1">
    <location>
        <begin position="327"/>
        <end position="346"/>
    </location>
</feature>
<dbReference type="GO" id="GO:0008658">
    <property type="term" value="F:penicillin binding"/>
    <property type="evidence" value="ECO:0007669"/>
    <property type="project" value="InterPro"/>
</dbReference>
<dbReference type="InterPro" id="IPR012338">
    <property type="entry name" value="Beta-lactam/transpept-like"/>
</dbReference>
<evidence type="ECO:0000259" key="2">
    <source>
        <dbReference type="Pfam" id="PF00905"/>
    </source>
</evidence>
<dbReference type="InterPro" id="IPR050515">
    <property type="entry name" value="Beta-lactam/transpept"/>
</dbReference>
<dbReference type="Pfam" id="PF21922">
    <property type="entry name" value="PBP_dimer_2"/>
    <property type="match status" value="1"/>
</dbReference>
<dbReference type="EMBL" id="CAEZXR010000186">
    <property type="protein sequence ID" value="CAB4713325.1"/>
    <property type="molecule type" value="Genomic_DNA"/>
</dbReference>
<organism evidence="4">
    <name type="scientific">freshwater metagenome</name>
    <dbReference type="NCBI Taxonomy" id="449393"/>
    <lineage>
        <taxon>unclassified sequences</taxon>
        <taxon>metagenomes</taxon>
        <taxon>ecological metagenomes</taxon>
    </lineage>
</organism>
<dbReference type="AlphaFoldDB" id="A0A6J6QWI8"/>
<sequence length="499" mass="53397">MNKPIRTISIFCLLLFLGLMLNVTYLQYYRADSLDHDARNRRAVDAAFSRERGAILVGRDPIAESVPSDDRYDFQRQYAKPLMYAHITGWFNYYNAQSGSCTSCQQRVEQTENDVLAGNDGRLFVNRLVDLLSNQESKGGNVQLTIDPAAQQAAFDGLRSVVGPSGQGAVVALEPRTGKVLAMVSLPTFDPNRLASHDLGDVNAAADALEADESEPLLNRAIQTTLPPGSTFKIVTAAAAIENGLYTKDDDVPGGPTFQLPLTSGSSGLIDNEGRDCGSDRIPFSQALENSCNTTFARLAIEVGADKMAEQAAKFGFGQDYFDDLTPQARSNYPEDANEPQTGQSGIGQFEVRTTPLQMAMVAAGIANDGRVMRPYLVDEVQSPEFERIDATPSEVLSQAITSSTASQLTDLMVDTVDFGTANPAAIDGIEVAGKTGTAQSGNPDVPPYAWFVSFAPADDPQVAVAIMIQKAPGIIRDDIAGGLLGGPIAKAIMEAVIK</sequence>
<dbReference type="SUPFAM" id="SSF56601">
    <property type="entry name" value="beta-lactamase/transpeptidase-like"/>
    <property type="match status" value="1"/>
</dbReference>
<proteinExistence type="predicted"/>
<accession>A0A6J6QWI8</accession>
<dbReference type="GO" id="GO:0071972">
    <property type="term" value="F:peptidoglycan L,D-transpeptidase activity"/>
    <property type="evidence" value="ECO:0007669"/>
    <property type="project" value="TreeGrafter"/>
</dbReference>
<evidence type="ECO:0000256" key="1">
    <source>
        <dbReference type="SAM" id="MobiDB-lite"/>
    </source>
</evidence>
<reference evidence="4" key="1">
    <citation type="submission" date="2020-05" db="EMBL/GenBank/DDBJ databases">
        <authorList>
            <person name="Chiriac C."/>
            <person name="Salcher M."/>
            <person name="Ghai R."/>
            <person name="Kavagutti S V."/>
        </authorList>
    </citation>
    <scope>NUCLEOTIDE SEQUENCE</scope>
</reference>
<dbReference type="Gene3D" id="3.90.1310.10">
    <property type="entry name" value="Penicillin-binding protein 2a (Domain 2)"/>
    <property type="match status" value="1"/>
</dbReference>
<dbReference type="InterPro" id="IPR054120">
    <property type="entry name" value="PBPA_dimer"/>
</dbReference>
<name>A0A6J6QWI8_9ZZZZ</name>
<dbReference type="InterPro" id="IPR001460">
    <property type="entry name" value="PCN-bd_Tpept"/>
</dbReference>
<evidence type="ECO:0000313" key="4">
    <source>
        <dbReference type="EMBL" id="CAB4713325.1"/>
    </source>
</evidence>
<dbReference type="PANTHER" id="PTHR30627">
    <property type="entry name" value="PEPTIDOGLYCAN D,D-TRANSPEPTIDASE"/>
    <property type="match status" value="1"/>
</dbReference>
<dbReference type="GO" id="GO:0005886">
    <property type="term" value="C:plasma membrane"/>
    <property type="evidence" value="ECO:0007669"/>
    <property type="project" value="TreeGrafter"/>
</dbReference>
<feature type="domain" description="Penicillin binding protein A dimerisation" evidence="3">
    <location>
        <begin position="52"/>
        <end position="142"/>
    </location>
</feature>
<feature type="domain" description="Penicillin-binding protein transpeptidase" evidence="2">
    <location>
        <begin position="168"/>
        <end position="495"/>
    </location>
</feature>
<gene>
    <name evidence="4" type="ORF">UFOPK2579_01573</name>
</gene>
<dbReference type="Pfam" id="PF00905">
    <property type="entry name" value="Transpeptidase"/>
    <property type="match status" value="1"/>
</dbReference>
<dbReference type="GO" id="GO:0071555">
    <property type="term" value="P:cell wall organization"/>
    <property type="evidence" value="ECO:0007669"/>
    <property type="project" value="TreeGrafter"/>
</dbReference>